<dbReference type="PANTHER" id="PTHR43133">
    <property type="entry name" value="RNA POLYMERASE ECF-TYPE SIGMA FACTO"/>
    <property type="match status" value="1"/>
</dbReference>
<reference evidence="5 6" key="1">
    <citation type="submission" date="2019-05" db="EMBL/GenBank/DDBJ databases">
        <title>Dyadobacter AR-3-8 sp. nov., isolated from arctic soil.</title>
        <authorList>
            <person name="Chaudhary D.K."/>
        </authorList>
    </citation>
    <scope>NUCLEOTIDE SEQUENCE [LARGE SCALE GENOMIC DNA]</scope>
    <source>
        <strain evidence="5 6">AR-3-8</strain>
    </source>
</reference>
<dbReference type="GO" id="GO:0003677">
    <property type="term" value="F:DNA binding"/>
    <property type="evidence" value="ECO:0007669"/>
    <property type="project" value="UniProtKB-KW"/>
</dbReference>
<evidence type="ECO:0000313" key="5">
    <source>
        <dbReference type="EMBL" id="TKT87631.1"/>
    </source>
</evidence>
<dbReference type="AlphaFoldDB" id="A0A4U6CVK1"/>
<dbReference type="GO" id="GO:0016987">
    <property type="term" value="F:sigma factor activity"/>
    <property type="evidence" value="ECO:0007669"/>
    <property type="project" value="UniProtKB-KW"/>
</dbReference>
<keyword evidence="2" id="KW-0731">Sigma factor</keyword>
<dbReference type="SUPFAM" id="SSF88946">
    <property type="entry name" value="Sigma2 domain of RNA polymerase sigma factors"/>
    <property type="match status" value="1"/>
</dbReference>
<protein>
    <submittedName>
        <fullName evidence="5">Sigma-70 family RNA polymerase sigma factor</fullName>
    </submittedName>
</protein>
<accession>A0A4U6CVK1</accession>
<dbReference type="InterPro" id="IPR039425">
    <property type="entry name" value="RNA_pol_sigma-70-like"/>
</dbReference>
<gene>
    <name evidence="5" type="ORF">FDK13_29015</name>
</gene>
<evidence type="ECO:0000256" key="1">
    <source>
        <dbReference type="ARBA" id="ARBA00023015"/>
    </source>
</evidence>
<keyword evidence="3" id="KW-0238">DNA-binding</keyword>
<name>A0A4U6CVK1_9BACT</name>
<dbReference type="Proteomes" id="UP000304900">
    <property type="component" value="Unassembled WGS sequence"/>
</dbReference>
<dbReference type="OrthoDB" id="953693at2"/>
<organism evidence="5 6">
    <name type="scientific">Dyadobacter frigoris</name>
    <dbReference type="NCBI Taxonomy" id="2576211"/>
    <lineage>
        <taxon>Bacteria</taxon>
        <taxon>Pseudomonadati</taxon>
        <taxon>Bacteroidota</taxon>
        <taxon>Cytophagia</taxon>
        <taxon>Cytophagales</taxon>
        <taxon>Spirosomataceae</taxon>
        <taxon>Dyadobacter</taxon>
    </lineage>
</organism>
<keyword evidence="4" id="KW-0804">Transcription</keyword>
<dbReference type="PANTHER" id="PTHR43133:SF8">
    <property type="entry name" value="RNA POLYMERASE SIGMA FACTOR HI_1459-RELATED"/>
    <property type="match status" value="1"/>
</dbReference>
<evidence type="ECO:0000256" key="2">
    <source>
        <dbReference type="ARBA" id="ARBA00023082"/>
    </source>
</evidence>
<sequence>MTDAQKIKSDEHALIAAIKNGGTNKNKYVTQLINDYQGYIHKLHSKTSISESILKDIFTDTVLLVLEHIESETFRGESKLSTYFYKIFYFKAVDYLRHHAANKIDYMDSLPEYADDKQNIMQQLESTETLSQIIQLLDKMCLPCRQIIMGWAYWGFKTEEISDRIGESDPVKYSKIKYNCIVKFKKLWNKIVDS</sequence>
<evidence type="ECO:0000313" key="6">
    <source>
        <dbReference type="Proteomes" id="UP000304900"/>
    </source>
</evidence>
<dbReference type="InterPro" id="IPR013325">
    <property type="entry name" value="RNA_pol_sigma_r2"/>
</dbReference>
<comment type="caution">
    <text evidence="5">The sequence shown here is derived from an EMBL/GenBank/DDBJ whole genome shotgun (WGS) entry which is preliminary data.</text>
</comment>
<dbReference type="InterPro" id="IPR014284">
    <property type="entry name" value="RNA_pol_sigma-70_dom"/>
</dbReference>
<dbReference type="GO" id="GO:0006352">
    <property type="term" value="P:DNA-templated transcription initiation"/>
    <property type="evidence" value="ECO:0007669"/>
    <property type="project" value="InterPro"/>
</dbReference>
<dbReference type="EMBL" id="SZVO01000018">
    <property type="protein sequence ID" value="TKT87631.1"/>
    <property type="molecule type" value="Genomic_DNA"/>
</dbReference>
<evidence type="ECO:0000256" key="3">
    <source>
        <dbReference type="ARBA" id="ARBA00023125"/>
    </source>
</evidence>
<keyword evidence="6" id="KW-1185">Reference proteome</keyword>
<evidence type="ECO:0000256" key="4">
    <source>
        <dbReference type="ARBA" id="ARBA00023163"/>
    </source>
</evidence>
<proteinExistence type="predicted"/>
<keyword evidence="1" id="KW-0805">Transcription regulation</keyword>
<dbReference type="Gene3D" id="1.10.1740.10">
    <property type="match status" value="1"/>
</dbReference>
<dbReference type="RefSeq" id="WP_137343518.1">
    <property type="nucleotide sequence ID" value="NZ_BSQH01000005.1"/>
</dbReference>
<dbReference type="NCBIfam" id="TIGR02937">
    <property type="entry name" value="sigma70-ECF"/>
    <property type="match status" value="1"/>
</dbReference>